<proteinExistence type="predicted"/>
<dbReference type="Proteomes" id="UP000315295">
    <property type="component" value="Unassembled WGS sequence"/>
</dbReference>
<organism evidence="1 2">
    <name type="scientific">Malus baccata</name>
    <name type="common">Siberian crab apple</name>
    <name type="synonym">Pyrus baccata</name>
    <dbReference type="NCBI Taxonomy" id="106549"/>
    <lineage>
        <taxon>Eukaryota</taxon>
        <taxon>Viridiplantae</taxon>
        <taxon>Streptophyta</taxon>
        <taxon>Embryophyta</taxon>
        <taxon>Tracheophyta</taxon>
        <taxon>Spermatophyta</taxon>
        <taxon>Magnoliopsida</taxon>
        <taxon>eudicotyledons</taxon>
        <taxon>Gunneridae</taxon>
        <taxon>Pentapetalae</taxon>
        <taxon>rosids</taxon>
        <taxon>fabids</taxon>
        <taxon>Rosales</taxon>
        <taxon>Rosaceae</taxon>
        <taxon>Amygdaloideae</taxon>
        <taxon>Maleae</taxon>
        <taxon>Malus</taxon>
    </lineage>
</organism>
<protein>
    <submittedName>
        <fullName evidence="1">Uncharacterized protein</fullName>
    </submittedName>
</protein>
<evidence type="ECO:0000313" key="1">
    <source>
        <dbReference type="EMBL" id="TQD76113.1"/>
    </source>
</evidence>
<keyword evidence="2" id="KW-1185">Reference proteome</keyword>
<accession>A0A540KPF8</accession>
<gene>
    <name evidence="1" type="ORF">C1H46_038381</name>
</gene>
<comment type="caution">
    <text evidence="1">The sequence shown here is derived from an EMBL/GenBank/DDBJ whole genome shotgun (WGS) entry which is preliminary data.</text>
</comment>
<evidence type="ECO:0000313" key="2">
    <source>
        <dbReference type="Proteomes" id="UP000315295"/>
    </source>
</evidence>
<reference evidence="1 2" key="1">
    <citation type="journal article" date="2019" name="G3 (Bethesda)">
        <title>Sequencing of a Wild Apple (Malus baccata) Genome Unravels the Differences Between Cultivated and Wild Apple Species Regarding Disease Resistance and Cold Tolerance.</title>
        <authorList>
            <person name="Chen X."/>
        </authorList>
    </citation>
    <scope>NUCLEOTIDE SEQUENCE [LARGE SCALE GENOMIC DNA]</scope>
    <source>
        <strain evidence="2">cv. Shandingzi</strain>
        <tissue evidence="1">Leaves</tissue>
    </source>
</reference>
<dbReference type="AlphaFoldDB" id="A0A540KPF8"/>
<name>A0A540KPF8_MALBA</name>
<dbReference type="EMBL" id="VIEB01001052">
    <property type="protein sequence ID" value="TQD76113.1"/>
    <property type="molecule type" value="Genomic_DNA"/>
</dbReference>
<sequence length="65" mass="8005">MHTVILMRFKSGFVGVWSRRSKKASLEVRNRKRERWRRKIYIHNMYRGKEKDRRVNDLVGTLVRC</sequence>